<dbReference type="Pfam" id="PF08220">
    <property type="entry name" value="HTH_DeoR"/>
    <property type="match status" value="1"/>
</dbReference>
<dbReference type="Proteomes" id="UP000300879">
    <property type="component" value="Chromosome"/>
</dbReference>
<dbReference type="PROSITE" id="PS51000">
    <property type="entry name" value="HTH_DEOR_2"/>
    <property type="match status" value="1"/>
</dbReference>
<proteinExistence type="predicted"/>
<dbReference type="PROSITE" id="PS00894">
    <property type="entry name" value="HTH_DEOR_1"/>
    <property type="match status" value="1"/>
</dbReference>
<dbReference type="InterPro" id="IPR014036">
    <property type="entry name" value="DeoR-like_C"/>
</dbReference>
<dbReference type="AlphaFoldDB" id="A0A4P8XIH7"/>
<keyword evidence="3" id="KW-0804">Transcription</keyword>
<keyword evidence="2" id="KW-0238">DNA-binding</keyword>
<dbReference type="InterPro" id="IPR036390">
    <property type="entry name" value="WH_DNA-bd_sf"/>
</dbReference>
<evidence type="ECO:0000256" key="3">
    <source>
        <dbReference type="ARBA" id="ARBA00023163"/>
    </source>
</evidence>
<feature type="domain" description="HTH deoR-type" evidence="4">
    <location>
        <begin position="3"/>
        <end position="58"/>
    </location>
</feature>
<organism evidence="5 6">
    <name type="scientific">Paenibacillus algicola</name>
    <dbReference type="NCBI Taxonomy" id="2565926"/>
    <lineage>
        <taxon>Bacteria</taxon>
        <taxon>Bacillati</taxon>
        <taxon>Bacillota</taxon>
        <taxon>Bacilli</taxon>
        <taxon>Bacillales</taxon>
        <taxon>Paenibacillaceae</taxon>
        <taxon>Paenibacillus</taxon>
    </lineage>
</organism>
<evidence type="ECO:0000259" key="4">
    <source>
        <dbReference type="PROSITE" id="PS51000"/>
    </source>
</evidence>
<dbReference type="SMART" id="SM01134">
    <property type="entry name" value="DeoRC"/>
    <property type="match status" value="1"/>
</dbReference>
<dbReference type="Pfam" id="PF00455">
    <property type="entry name" value="DeoRC"/>
    <property type="match status" value="1"/>
</dbReference>
<evidence type="ECO:0000256" key="2">
    <source>
        <dbReference type="ARBA" id="ARBA00023125"/>
    </source>
</evidence>
<gene>
    <name evidence="5" type="ORF">E6C60_1681</name>
</gene>
<dbReference type="KEGG" id="palo:E6C60_1681"/>
<dbReference type="SUPFAM" id="SSF46785">
    <property type="entry name" value="Winged helix' DNA-binding domain"/>
    <property type="match status" value="1"/>
</dbReference>
<keyword evidence="1" id="KW-0805">Transcription regulation</keyword>
<dbReference type="SUPFAM" id="SSF100950">
    <property type="entry name" value="NagB/RpiA/CoA transferase-like"/>
    <property type="match status" value="1"/>
</dbReference>
<dbReference type="InterPro" id="IPR018356">
    <property type="entry name" value="Tscrpt_reg_HTH_DeoR_CS"/>
</dbReference>
<dbReference type="GO" id="GO:0003700">
    <property type="term" value="F:DNA-binding transcription factor activity"/>
    <property type="evidence" value="ECO:0007669"/>
    <property type="project" value="InterPro"/>
</dbReference>
<dbReference type="PANTHER" id="PTHR30363:SF56">
    <property type="entry name" value="TRANSCRIPTIONAL REGULATOR, DEOR FAMILY"/>
    <property type="match status" value="1"/>
</dbReference>
<dbReference type="SMART" id="SM00420">
    <property type="entry name" value="HTH_DEOR"/>
    <property type="match status" value="1"/>
</dbReference>
<dbReference type="Gene3D" id="1.10.10.10">
    <property type="entry name" value="Winged helix-like DNA-binding domain superfamily/Winged helix DNA-binding domain"/>
    <property type="match status" value="1"/>
</dbReference>
<dbReference type="InterPro" id="IPR036388">
    <property type="entry name" value="WH-like_DNA-bd_sf"/>
</dbReference>
<dbReference type="RefSeq" id="WP_138225433.1">
    <property type="nucleotide sequence ID" value="NZ_CP040396.1"/>
</dbReference>
<name>A0A4P8XIH7_9BACL</name>
<dbReference type="PRINTS" id="PR00037">
    <property type="entry name" value="HTHLACR"/>
</dbReference>
<dbReference type="GO" id="GO:0003677">
    <property type="term" value="F:DNA binding"/>
    <property type="evidence" value="ECO:0007669"/>
    <property type="project" value="UniProtKB-KW"/>
</dbReference>
<dbReference type="EMBL" id="CP040396">
    <property type="protein sequence ID" value="QCT02396.1"/>
    <property type="molecule type" value="Genomic_DNA"/>
</dbReference>
<sequence length="250" mass="27713">MLTEERYRIIIQRLQESGVVKLQELVTLLEASESTIRRDLVDLEERGLLKRIHGGASLPGHKLPEQGLEEKSSRNIHEKSKIASLAAMQVKDGEYIYIDAGTTTLAMIPLISARGVTVVTNGLSHIEALADQQIDSYLLGGKMKTRTRAVIGSIALQNMEHFRFDRCFLGTNGADVQMGYTTPDPEEALIKRRAHQLSSASYVLADASKFGEVSFAKVLEVQEAALITDRMPEAWRESFANKTKIIEGSQ</sequence>
<evidence type="ECO:0000313" key="6">
    <source>
        <dbReference type="Proteomes" id="UP000300879"/>
    </source>
</evidence>
<dbReference type="OrthoDB" id="9797223at2"/>
<dbReference type="InterPro" id="IPR050313">
    <property type="entry name" value="Carb_Metab_HTH_regulators"/>
</dbReference>
<accession>A0A4P8XIH7</accession>
<evidence type="ECO:0000313" key="5">
    <source>
        <dbReference type="EMBL" id="QCT02396.1"/>
    </source>
</evidence>
<dbReference type="Gene3D" id="3.40.50.1360">
    <property type="match status" value="1"/>
</dbReference>
<dbReference type="InterPro" id="IPR001034">
    <property type="entry name" value="DeoR_HTH"/>
</dbReference>
<reference evidence="5 6" key="1">
    <citation type="submission" date="2019-05" db="EMBL/GenBank/DDBJ databases">
        <authorList>
            <person name="Chen C."/>
        </authorList>
    </citation>
    <scope>NUCLEOTIDE SEQUENCE [LARGE SCALE GENOMIC DNA]</scope>
    <source>
        <strain evidence="5 6">HB172198</strain>
    </source>
</reference>
<dbReference type="PANTHER" id="PTHR30363">
    <property type="entry name" value="HTH-TYPE TRANSCRIPTIONAL REGULATOR SRLR-RELATED"/>
    <property type="match status" value="1"/>
</dbReference>
<keyword evidence="6" id="KW-1185">Reference proteome</keyword>
<dbReference type="InterPro" id="IPR037171">
    <property type="entry name" value="NagB/RpiA_transferase-like"/>
</dbReference>
<protein>
    <submittedName>
        <fullName evidence="5">Transcriptional regulator, DeoR family</fullName>
    </submittedName>
</protein>
<evidence type="ECO:0000256" key="1">
    <source>
        <dbReference type="ARBA" id="ARBA00023015"/>
    </source>
</evidence>